<accession>A0A433QI69</accession>
<evidence type="ECO:0000313" key="2">
    <source>
        <dbReference type="EMBL" id="RUS29516.1"/>
    </source>
</evidence>
<protein>
    <submittedName>
        <fullName evidence="2">Uncharacterized protein</fullName>
    </submittedName>
</protein>
<dbReference type="EMBL" id="RBNJ01005086">
    <property type="protein sequence ID" value="RUS29516.1"/>
    <property type="molecule type" value="Genomic_DNA"/>
</dbReference>
<dbReference type="Proteomes" id="UP000274822">
    <property type="component" value="Unassembled WGS sequence"/>
</dbReference>
<proteinExistence type="predicted"/>
<keyword evidence="1" id="KW-1133">Transmembrane helix</keyword>
<evidence type="ECO:0000313" key="3">
    <source>
        <dbReference type="Proteomes" id="UP000274822"/>
    </source>
</evidence>
<name>A0A433QI69_9FUNG</name>
<feature type="transmembrane region" description="Helical" evidence="1">
    <location>
        <begin position="73"/>
        <end position="91"/>
    </location>
</feature>
<sequence length="177" mass="20444">MKKHPIEEFSDSEKTTFTGNLQKIFKVFQSEVSKNEATSRNYINPFMVEAVFKLITKYPMIKLSVEYEFNGSLGFGIVDYVIFLLAFAIVVTEAKQHSFRDGAAQNLVQLHTASERLKRKRESIDMPALSAVYGLYRLESHGSFSVGKFHQRIPCKFPKYTAVPSGRMERRKWKFSR</sequence>
<keyword evidence="1" id="KW-0812">Transmembrane</keyword>
<evidence type="ECO:0000256" key="1">
    <source>
        <dbReference type="SAM" id="Phobius"/>
    </source>
</evidence>
<dbReference type="AlphaFoldDB" id="A0A433QI69"/>
<keyword evidence="1" id="KW-0472">Membrane</keyword>
<keyword evidence="3" id="KW-1185">Reference proteome</keyword>
<gene>
    <name evidence="2" type="ORF">BC938DRAFT_480564</name>
</gene>
<reference evidence="2 3" key="1">
    <citation type="journal article" date="2018" name="New Phytol.">
        <title>Phylogenomics of Endogonaceae and evolution of mycorrhizas within Mucoromycota.</title>
        <authorList>
            <person name="Chang Y."/>
            <person name="Desiro A."/>
            <person name="Na H."/>
            <person name="Sandor L."/>
            <person name="Lipzen A."/>
            <person name="Clum A."/>
            <person name="Barry K."/>
            <person name="Grigoriev I.V."/>
            <person name="Martin F.M."/>
            <person name="Stajich J.E."/>
            <person name="Smith M.E."/>
            <person name="Bonito G."/>
            <person name="Spatafora J.W."/>
        </authorList>
    </citation>
    <scope>NUCLEOTIDE SEQUENCE [LARGE SCALE GENOMIC DNA]</scope>
    <source>
        <strain evidence="2 3">AD002</strain>
    </source>
</reference>
<organism evidence="2 3">
    <name type="scientific">Jimgerdemannia flammicorona</name>
    <dbReference type="NCBI Taxonomy" id="994334"/>
    <lineage>
        <taxon>Eukaryota</taxon>
        <taxon>Fungi</taxon>
        <taxon>Fungi incertae sedis</taxon>
        <taxon>Mucoromycota</taxon>
        <taxon>Mucoromycotina</taxon>
        <taxon>Endogonomycetes</taxon>
        <taxon>Endogonales</taxon>
        <taxon>Endogonaceae</taxon>
        <taxon>Jimgerdemannia</taxon>
    </lineage>
</organism>
<comment type="caution">
    <text evidence="2">The sequence shown here is derived from an EMBL/GenBank/DDBJ whole genome shotgun (WGS) entry which is preliminary data.</text>
</comment>